<reference evidence="3" key="1">
    <citation type="submission" date="2016-06" db="EMBL/GenBank/DDBJ databases">
        <title>Parallel loss of symbiosis genes in relatives of nitrogen-fixing non-legume Parasponia.</title>
        <authorList>
            <person name="Van Velzen R."/>
            <person name="Holmer R."/>
            <person name="Bu F."/>
            <person name="Rutten L."/>
            <person name="Van Zeijl A."/>
            <person name="Liu W."/>
            <person name="Santuari L."/>
            <person name="Cao Q."/>
            <person name="Sharma T."/>
            <person name="Shen D."/>
            <person name="Roswanjaya Y."/>
            <person name="Wardhani T."/>
            <person name="Kalhor M.S."/>
            <person name="Jansen J."/>
            <person name="Van den Hoogen J."/>
            <person name="Gungor B."/>
            <person name="Hartog M."/>
            <person name="Hontelez J."/>
            <person name="Verver J."/>
            <person name="Yang W.-C."/>
            <person name="Schijlen E."/>
            <person name="Repin R."/>
            <person name="Schilthuizen M."/>
            <person name="Schranz E."/>
            <person name="Heidstra R."/>
            <person name="Miyata K."/>
            <person name="Fedorova E."/>
            <person name="Kohlen W."/>
            <person name="Bisseling T."/>
            <person name="Smit S."/>
            <person name="Geurts R."/>
        </authorList>
    </citation>
    <scope>NUCLEOTIDE SEQUENCE [LARGE SCALE GENOMIC DNA]</scope>
    <source>
        <strain evidence="3">cv. RG33-2</strain>
    </source>
</reference>
<name>A0A2P5ERY1_TREOI</name>
<proteinExistence type="predicted"/>
<sequence length="25" mass="3042">MGDFRICIYLNVVILFYKLVTFNMK</sequence>
<keyword evidence="1" id="KW-0812">Transmembrane</keyword>
<dbReference type="Proteomes" id="UP000237000">
    <property type="component" value="Unassembled WGS sequence"/>
</dbReference>
<protein>
    <submittedName>
        <fullName evidence="2">Uncharacterized protein</fullName>
    </submittedName>
</protein>
<keyword evidence="1" id="KW-0472">Membrane</keyword>
<accession>A0A2P5ERY1</accession>
<evidence type="ECO:0000313" key="2">
    <source>
        <dbReference type="EMBL" id="PON88298.1"/>
    </source>
</evidence>
<comment type="caution">
    <text evidence="2">The sequence shown here is derived from an EMBL/GenBank/DDBJ whole genome shotgun (WGS) entry which is preliminary data.</text>
</comment>
<evidence type="ECO:0000313" key="3">
    <source>
        <dbReference type="Proteomes" id="UP000237000"/>
    </source>
</evidence>
<organism evidence="2 3">
    <name type="scientific">Trema orientale</name>
    <name type="common">Charcoal tree</name>
    <name type="synonym">Celtis orientalis</name>
    <dbReference type="NCBI Taxonomy" id="63057"/>
    <lineage>
        <taxon>Eukaryota</taxon>
        <taxon>Viridiplantae</taxon>
        <taxon>Streptophyta</taxon>
        <taxon>Embryophyta</taxon>
        <taxon>Tracheophyta</taxon>
        <taxon>Spermatophyta</taxon>
        <taxon>Magnoliopsida</taxon>
        <taxon>eudicotyledons</taxon>
        <taxon>Gunneridae</taxon>
        <taxon>Pentapetalae</taxon>
        <taxon>rosids</taxon>
        <taxon>fabids</taxon>
        <taxon>Rosales</taxon>
        <taxon>Cannabaceae</taxon>
        <taxon>Trema</taxon>
    </lineage>
</organism>
<dbReference type="InParanoid" id="A0A2P5ERY1"/>
<evidence type="ECO:0000256" key="1">
    <source>
        <dbReference type="SAM" id="Phobius"/>
    </source>
</evidence>
<dbReference type="AlphaFoldDB" id="A0A2P5ERY1"/>
<feature type="transmembrane region" description="Helical" evidence="1">
    <location>
        <begin position="6"/>
        <end position="24"/>
    </location>
</feature>
<keyword evidence="1" id="KW-1133">Transmembrane helix</keyword>
<dbReference type="EMBL" id="JXTC01000107">
    <property type="protein sequence ID" value="PON88298.1"/>
    <property type="molecule type" value="Genomic_DNA"/>
</dbReference>
<gene>
    <name evidence="2" type="ORF">TorRG33x02_158850</name>
</gene>
<keyword evidence="3" id="KW-1185">Reference proteome</keyword>